<name>Q93NK8_YEREN</name>
<reference evidence="3" key="1">
    <citation type="submission" date="2001-04" db="EMBL/GenBank/DDBJ databases">
        <authorList>
            <person name="Foultier B.G.F."/>
            <person name="Mueller S."/>
            <person name="Purnelle B."/>
            <person name="Troisfontaines P."/>
            <person name="Cornelis G.R."/>
        </authorList>
    </citation>
    <scope>NUCLEOTIDE SEQUENCE</scope>
    <source>
        <strain evidence="3">A127</strain>
    </source>
</reference>
<dbReference type="AlphaFoldDB" id="Q93NK8"/>
<organism evidence="3">
    <name type="scientific">Yersinia enterocolitica</name>
    <dbReference type="NCBI Taxonomy" id="630"/>
    <lineage>
        <taxon>Bacteria</taxon>
        <taxon>Pseudomonadati</taxon>
        <taxon>Pseudomonadota</taxon>
        <taxon>Gammaproteobacteria</taxon>
        <taxon>Enterobacterales</taxon>
        <taxon>Yersiniaceae</taxon>
        <taxon>Yersinia</taxon>
    </lineage>
</organism>
<dbReference type="GO" id="GO:0046903">
    <property type="term" value="P:secretion"/>
    <property type="evidence" value="ECO:0007669"/>
    <property type="project" value="InterPro"/>
</dbReference>
<dbReference type="Pfam" id="PF07201">
    <property type="entry name" value="HrpJ"/>
    <property type="match status" value="1"/>
</dbReference>
<sequence>MRASRGNRSVGGNSRFLVGQRDKSSSAAQASDDADEAARGQGVIDNSSEYASMSMLAASHVRRRGPTTDSKEEWTRFSERILDAQADEKSCGLKGAEQQIDDAAAATCFFAPVFTDPSDLLMVLAALIHRSRLKRKQLEQLEALREQLEAEDLDRSAQAGINIALVAKALHKKMQQSEWQLGECCIASFFAYDGPAIYLYEQWAEEMVAQERDNIIRYLARALACDLQALPLGNINVSEFGALFNRVSRLREMQSLDDTFRQRFSHTDFAFINQSGENMLSKLFISGIRGQENFNDSLLTFYSRQLGALSTDMRARFLQILIIAFSILPTGIFSSLEEREHFIDGLKENMSHFMEQELAMARRVLHDEEENIP</sequence>
<accession>Q93NK8</accession>
<dbReference type="Gene3D" id="1.10.150.630">
    <property type="match status" value="1"/>
</dbReference>
<gene>
    <name evidence="3" type="primary">ysaW</name>
</gene>
<dbReference type="GO" id="GO:0019867">
    <property type="term" value="C:outer membrane"/>
    <property type="evidence" value="ECO:0007669"/>
    <property type="project" value="InterPro"/>
</dbReference>
<evidence type="ECO:0000259" key="2">
    <source>
        <dbReference type="Pfam" id="PF07201"/>
    </source>
</evidence>
<feature type="domain" description="Hypersensitivity response secretion-like HrpJ" evidence="2">
    <location>
        <begin position="47"/>
        <end position="207"/>
    </location>
</feature>
<evidence type="ECO:0000313" key="3">
    <source>
        <dbReference type="EMBL" id="AAK84112.1"/>
    </source>
</evidence>
<feature type="region of interest" description="Disordered" evidence="1">
    <location>
        <begin position="1"/>
        <end position="44"/>
    </location>
</feature>
<reference evidence="3" key="2">
    <citation type="journal article" date="2002" name="J. Mol. Evol.">
        <title>Characterization of the ysa pathogenicity locus in the chromosome of Yersinia enterocolitica and phylogeny analysis of type III secretion systems.</title>
        <authorList>
            <person name="Foultier B."/>
            <person name="Troisfontaines P."/>
            <person name="Muller S."/>
            <person name="Opperdoes F.R."/>
            <person name="Cornelis G.R."/>
        </authorList>
    </citation>
    <scope>NUCLEOTIDE SEQUENCE</scope>
    <source>
        <strain evidence="3">A127</strain>
    </source>
</reference>
<protein>
    <submittedName>
        <fullName evidence="3">YsaW</fullName>
    </submittedName>
</protein>
<dbReference type="InterPro" id="IPR010812">
    <property type="entry name" value="HrpJ-like"/>
</dbReference>
<dbReference type="SUPFAM" id="SSF140591">
    <property type="entry name" value="Type III secretion system domain"/>
    <property type="match status" value="1"/>
</dbReference>
<evidence type="ECO:0000256" key="1">
    <source>
        <dbReference type="SAM" id="MobiDB-lite"/>
    </source>
</evidence>
<proteinExistence type="predicted"/>
<dbReference type="EMBL" id="AF369954">
    <property type="protein sequence ID" value="AAK84112.1"/>
    <property type="molecule type" value="Genomic_DNA"/>
</dbReference>
<feature type="compositionally biased region" description="Polar residues" evidence="1">
    <location>
        <begin position="1"/>
        <end position="12"/>
    </location>
</feature>